<evidence type="ECO:0000256" key="4">
    <source>
        <dbReference type="ARBA" id="ARBA00016436"/>
    </source>
</evidence>
<comment type="caution">
    <text evidence="14">The sequence shown here is derived from an EMBL/GenBank/DDBJ whole genome shotgun (WGS) entry which is preliminary data.</text>
</comment>
<evidence type="ECO:0000256" key="2">
    <source>
        <dbReference type="ARBA" id="ARBA00004870"/>
    </source>
</evidence>
<sequence>MKFIRIILFPLMPIYYIVTWLRNWCYDNGILKSKSYNVPIICVGNLSTGGTGKTPMIELLISLLHKKKSVATLSRGYKRSTEGFVLGDENASASSIGDEPFQFFKKFDGIKVAVDSDRQNGISKLLQLSSPPDVILLDDAYQHRKVRAGLNILLTSYSNPYFKDYVLPTGNLREPRSGKNRADIVVVTKCTIGITETEKEQYRERLKLKSNQSIFFSYIDYATDVIGLKTTLKLKDLSKFTLVTGIANAKPLVEYLAKQGLIFDHIEYPDHHNFRTSEIEMLSQKELILTTEKDYMRLSDNDSLNENLFYLPIQTKIDDADNFKKQITSFVI</sequence>
<dbReference type="InterPro" id="IPR027417">
    <property type="entry name" value="P-loop_NTPase"/>
</dbReference>
<dbReference type="HAMAP" id="MF_00409">
    <property type="entry name" value="LpxK"/>
    <property type="match status" value="1"/>
</dbReference>
<evidence type="ECO:0000256" key="11">
    <source>
        <dbReference type="ARBA" id="ARBA00023098"/>
    </source>
</evidence>
<dbReference type="EMBL" id="JAIUJS010000001">
    <property type="protein sequence ID" value="MCA0151791.1"/>
    <property type="molecule type" value="Genomic_DNA"/>
</dbReference>
<evidence type="ECO:0000256" key="9">
    <source>
        <dbReference type="ARBA" id="ARBA00022777"/>
    </source>
</evidence>
<keyword evidence="7 13" id="KW-0808">Transferase</keyword>
<gene>
    <name evidence="13 14" type="primary">lpxK</name>
    <name evidence="14" type="ORF">LBV24_01095</name>
</gene>
<dbReference type="Proteomes" id="UP001198402">
    <property type="component" value="Unassembled WGS sequence"/>
</dbReference>
<keyword evidence="8 13" id="KW-0547">Nucleotide-binding</keyword>
<proteinExistence type="inferred from homology"/>
<evidence type="ECO:0000256" key="8">
    <source>
        <dbReference type="ARBA" id="ARBA00022741"/>
    </source>
</evidence>
<dbReference type="SUPFAM" id="SSF52540">
    <property type="entry name" value="P-loop containing nucleoside triphosphate hydrolases"/>
    <property type="match status" value="1"/>
</dbReference>
<feature type="binding site" evidence="13">
    <location>
        <begin position="47"/>
        <end position="54"/>
    </location>
    <ligand>
        <name>ATP</name>
        <dbReference type="ChEBI" id="CHEBI:30616"/>
    </ligand>
</feature>
<evidence type="ECO:0000256" key="12">
    <source>
        <dbReference type="ARBA" id="ARBA00029757"/>
    </source>
</evidence>
<evidence type="ECO:0000313" key="14">
    <source>
        <dbReference type="EMBL" id="MCA0151791.1"/>
    </source>
</evidence>
<dbReference type="RefSeq" id="WP_224476762.1">
    <property type="nucleotide sequence ID" value="NZ_JAIUJS010000001.1"/>
</dbReference>
<name>A0ABS7XWP1_9FLAO</name>
<accession>A0ABS7XWP1</accession>
<comment type="pathway">
    <text evidence="2 13">Glycolipid biosynthesis; lipid IV(A) biosynthesis; lipid IV(A) from (3R)-3-hydroxytetradecanoyl-[acyl-carrier-protein] and UDP-N-acetyl-alpha-D-glucosamine: step 6/6.</text>
</comment>
<dbReference type="PANTHER" id="PTHR42724">
    <property type="entry name" value="TETRAACYLDISACCHARIDE 4'-KINASE"/>
    <property type="match status" value="1"/>
</dbReference>
<dbReference type="InterPro" id="IPR003758">
    <property type="entry name" value="LpxK"/>
</dbReference>
<keyword evidence="11 13" id="KW-0443">Lipid metabolism</keyword>
<keyword evidence="15" id="KW-1185">Reference proteome</keyword>
<dbReference type="PANTHER" id="PTHR42724:SF1">
    <property type="entry name" value="TETRAACYLDISACCHARIDE 4'-KINASE, MITOCHONDRIAL-RELATED"/>
    <property type="match status" value="1"/>
</dbReference>
<protein>
    <recommendedName>
        <fullName evidence="4 13">Tetraacyldisaccharide 4'-kinase</fullName>
        <ecNumber evidence="3 13">2.7.1.130</ecNumber>
    </recommendedName>
    <alternativeName>
        <fullName evidence="12 13">Lipid A 4'-kinase</fullName>
    </alternativeName>
</protein>
<evidence type="ECO:0000256" key="5">
    <source>
        <dbReference type="ARBA" id="ARBA00022516"/>
    </source>
</evidence>
<dbReference type="Pfam" id="PF02606">
    <property type="entry name" value="LpxK"/>
    <property type="match status" value="1"/>
</dbReference>
<keyword evidence="6 13" id="KW-0441">Lipid A biosynthesis</keyword>
<dbReference type="EC" id="2.7.1.130" evidence="3 13"/>
<evidence type="ECO:0000256" key="7">
    <source>
        <dbReference type="ARBA" id="ARBA00022679"/>
    </source>
</evidence>
<comment type="function">
    <text evidence="1 13">Transfers the gamma-phosphate of ATP to the 4'-position of a tetraacyldisaccharide 1-phosphate intermediate (termed DS-1-P) to form tetraacyldisaccharide 1,4'-bis-phosphate (lipid IVA).</text>
</comment>
<evidence type="ECO:0000256" key="3">
    <source>
        <dbReference type="ARBA" id="ARBA00012071"/>
    </source>
</evidence>
<comment type="similarity">
    <text evidence="13">Belongs to the LpxK family.</text>
</comment>
<evidence type="ECO:0000256" key="13">
    <source>
        <dbReference type="HAMAP-Rule" id="MF_00409"/>
    </source>
</evidence>
<dbReference type="GO" id="GO:0009029">
    <property type="term" value="F:lipid-A 4'-kinase activity"/>
    <property type="evidence" value="ECO:0007669"/>
    <property type="project" value="UniProtKB-EC"/>
</dbReference>
<evidence type="ECO:0000256" key="6">
    <source>
        <dbReference type="ARBA" id="ARBA00022556"/>
    </source>
</evidence>
<comment type="catalytic activity">
    <reaction evidence="13">
        <text>a lipid A disaccharide + ATP = a lipid IVA + ADP + H(+)</text>
        <dbReference type="Rhea" id="RHEA:67840"/>
        <dbReference type="ChEBI" id="CHEBI:15378"/>
        <dbReference type="ChEBI" id="CHEBI:30616"/>
        <dbReference type="ChEBI" id="CHEBI:176343"/>
        <dbReference type="ChEBI" id="CHEBI:176425"/>
        <dbReference type="ChEBI" id="CHEBI:456216"/>
        <dbReference type="EC" id="2.7.1.130"/>
    </reaction>
</comment>
<keyword evidence="5 13" id="KW-0444">Lipid biosynthesis</keyword>
<keyword evidence="9 13" id="KW-0418">Kinase</keyword>
<evidence type="ECO:0000256" key="10">
    <source>
        <dbReference type="ARBA" id="ARBA00022840"/>
    </source>
</evidence>
<evidence type="ECO:0000313" key="15">
    <source>
        <dbReference type="Proteomes" id="UP001198402"/>
    </source>
</evidence>
<reference evidence="15" key="1">
    <citation type="submission" date="2023-07" db="EMBL/GenBank/DDBJ databases">
        <authorList>
            <person name="Yue Y."/>
        </authorList>
    </citation>
    <scope>NUCLEOTIDE SEQUENCE [LARGE SCALE GENOMIC DNA]</scope>
    <source>
        <strain evidence="15">2Y89</strain>
    </source>
</reference>
<evidence type="ECO:0000256" key="1">
    <source>
        <dbReference type="ARBA" id="ARBA00002274"/>
    </source>
</evidence>
<dbReference type="NCBIfam" id="TIGR00682">
    <property type="entry name" value="lpxK"/>
    <property type="match status" value="1"/>
</dbReference>
<keyword evidence="10 13" id="KW-0067">ATP-binding</keyword>
<organism evidence="14 15">
    <name type="scientific">Winogradskyella vincentii</name>
    <dbReference type="NCBI Taxonomy" id="2877122"/>
    <lineage>
        <taxon>Bacteria</taxon>
        <taxon>Pseudomonadati</taxon>
        <taxon>Bacteroidota</taxon>
        <taxon>Flavobacteriia</taxon>
        <taxon>Flavobacteriales</taxon>
        <taxon>Flavobacteriaceae</taxon>
        <taxon>Winogradskyella</taxon>
    </lineage>
</organism>